<evidence type="ECO:0008006" key="3">
    <source>
        <dbReference type="Google" id="ProtNLM"/>
    </source>
</evidence>
<keyword evidence="2" id="KW-1185">Reference proteome</keyword>
<organism evidence="1 2">
    <name type="scientific">Hymenobacter humi</name>
    <dbReference type="NCBI Taxonomy" id="1411620"/>
    <lineage>
        <taxon>Bacteria</taxon>
        <taxon>Pseudomonadati</taxon>
        <taxon>Bacteroidota</taxon>
        <taxon>Cytophagia</taxon>
        <taxon>Cytophagales</taxon>
        <taxon>Hymenobacteraceae</taxon>
        <taxon>Hymenobacter</taxon>
    </lineage>
</organism>
<proteinExistence type="predicted"/>
<sequence>MQEESKDNTDFANAYKSTYEAEGGKISVLRRFKADTDENVSAAFAGLALSASSHVVVASENRRVGPLAVKVLQQQPAATRPALLAPGSWLDNPKLSVSQLGAPGMYFVHPEYYDEQAPGFRRFRQLYLQQQRIPPSVYANQGFEMLLYFGSALFQYGPAFQASLASAPAVPGAIFESQSYAGGAHDNQVVPIVKLTNLELQVLR</sequence>
<reference evidence="2" key="1">
    <citation type="journal article" date="2019" name="Int. J. Syst. Evol. Microbiol.">
        <title>The Global Catalogue of Microorganisms (GCM) 10K type strain sequencing project: providing services to taxonomists for standard genome sequencing and annotation.</title>
        <authorList>
            <consortium name="The Broad Institute Genomics Platform"/>
            <consortium name="The Broad Institute Genome Sequencing Center for Infectious Disease"/>
            <person name="Wu L."/>
            <person name="Ma J."/>
        </authorList>
    </citation>
    <scope>NUCLEOTIDE SEQUENCE [LARGE SCALE GENOMIC DNA]</scope>
    <source>
        <strain evidence="2">JCM 19635</strain>
    </source>
</reference>
<accession>A0ABW2U611</accession>
<protein>
    <recommendedName>
        <fullName evidence="3">Leucine-binding protein domain-containing protein</fullName>
    </recommendedName>
</protein>
<dbReference type="Proteomes" id="UP001596513">
    <property type="component" value="Unassembled WGS sequence"/>
</dbReference>
<name>A0ABW2U611_9BACT</name>
<gene>
    <name evidence="1" type="ORF">ACFQT0_14540</name>
</gene>
<comment type="caution">
    <text evidence="1">The sequence shown here is derived from an EMBL/GenBank/DDBJ whole genome shotgun (WGS) entry which is preliminary data.</text>
</comment>
<evidence type="ECO:0000313" key="1">
    <source>
        <dbReference type="EMBL" id="MFC7668454.1"/>
    </source>
</evidence>
<evidence type="ECO:0000313" key="2">
    <source>
        <dbReference type="Proteomes" id="UP001596513"/>
    </source>
</evidence>
<dbReference type="Gene3D" id="3.40.50.2300">
    <property type="match status" value="2"/>
</dbReference>
<dbReference type="RefSeq" id="WP_380203776.1">
    <property type="nucleotide sequence ID" value="NZ_JBHTEK010000001.1"/>
</dbReference>
<dbReference type="EMBL" id="JBHTEK010000001">
    <property type="protein sequence ID" value="MFC7668454.1"/>
    <property type="molecule type" value="Genomic_DNA"/>
</dbReference>
<dbReference type="SUPFAM" id="SSF53822">
    <property type="entry name" value="Periplasmic binding protein-like I"/>
    <property type="match status" value="1"/>
</dbReference>
<dbReference type="InterPro" id="IPR028082">
    <property type="entry name" value="Peripla_BP_I"/>
</dbReference>